<reference evidence="2" key="1">
    <citation type="submission" date="2021-01" db="EMBL/GenBank/DDBJ databases">
        <title>Whole genome shotgun sequence of Sinosporangium siamense NBRC 109515.</title>
        <authorList>
            <person name="Komaki H."/>
            <person name="Tamura T."/>
        </authorList>
    </citation>
    <scope>NUCLEOTIDE SEQUENCE</scope>
    <source>
        <strain evidence="2">NBRC 109515</strain>
    </source>
</reference>
<feature type="region of interest" description="Disordered" evidence="1">
    <location>
        <begin position="1"/>
        <end position="25"/>
    </location>
</feature>
<feature type="region of interest" description="Disordered" evidence="1">
    <location>
        <begin position="124"/>
        <end position="143"/>
    </location>
</feature>
<sequence length="291" mass="31796">MNIPPRPGPEWRFNAPQGWPTPPDGWIPSPAWAGPEDDWPEAPPYWTWWIRDSETFVPPTLSLDSLLAPAETEPPRPLLRKLRAPMIASGAAVLALITVTVYLGSREGITPMSDSREQTFEIVDDTPRPSTEAEPSATTTTSTAREQALAINDILEQSKPSRGALRSALSEMLRCSNMGEAIVNIEHVTRQRGRQADEAEGLNVSALADGAELKDSLVQALSASYRADKAYLKWAKRYRSRACSGKTVGDPNYDAGNAASAQATSAKSDFVALWNPVAEQEGLLRRTNDEI</sequence>
<protein>
    <submittedName>
        <fullName evidence="2">Uncharacterized protein</fullName>
    </submittedName>
</protein>
<proteinExistence type="predicted"/>
<evidence type="ECO:0000313" key="2">
    <source>
        <dbReference type="EMBL" id="GII97264.1"/>
    </source>
</evidence>
<accession>A0A919VGM6</accession>
<comment type="caution">
    <text evidence="2">The sequence shown here is derived from an EMBL/GenBank/DDBJ whole genome shotgun (WGS) entry which is preliminary data.</text>
</comment>
<gene>
    <name evidence="2" type="ORF">Ssi02_74950</name>
</gene>
<dbReference type="AlphaFoldDB" id="A0A919VGM6"/>
<name>A0A919VGM6_9ACTN</name>
<dbReference type="EMBL" id="BOOW01000057">
    <property type="protein sequence ID" value="GII97264.1"/>
    <property type="molecule type" value="Genomic_DNA"/>
</dbReference>
<dbReference type="Proteomes" id="UP000606172">
    <property type="component" value="Unassembled WGS sequence"/>
</dbReference>
<feature type="compositionally biased region" description="Low complexity" evidence="1">
    <location>
        <begin position="129"/>
        <end position="143"/>
    </location>
</feature>
<keyword evidence="3" id="KW-1185">Reference proteome</keyword>
<organism evidence="2 3">
    <name type="scientific">Sinosporangium siamense</name>
    <dbReference type="NCBI Taxonomy" id="1367973"/>
    <lineage>
        <taxon>Bacteria</taxon>
        <taxon>Bacillati</taxon>
        <taxon>Actinomycetota</taxon>
        <taxon>Actinomycetes</taxon>
        <taxon>Streptosporangiales</taxon>
        <taxon>Streptosporangiaceae</taxon>
        <taxon>Sinosporangium</taxon>
    </lineage>
</organism>
<evidence type="ECO:0000313" key="3">
    <source>
        <dbReference type="Proteomes" id="UP000606172"/>
    </source>
</evidence>
<evidence type="ECO:0000256" key="1">
    <source>
        <dbReference type="SAM" id="MobiDB-lite"/>
    </source>
</evidence>